<organism evidence="1 2">
    <name type="scientific">Trifolium medium</name>
    <dbReference type="NCBI Taxonomy" id="97028"/>
    <lineage>
        <taxon>Eukaryota</taxon>
        <taxon>Viridiplantae</taxon>
        <taxon>Streptophyta</taxon>
        <taxon>Embryophyta</taxon>
        <taxon>Tracheophyta</taxon>
        <taxon>Spermatophyta</taxon>
        <taxon>Magnoliopsida</taxon>
        <taxon>eudicotyledons</taxon>
        <taxon>Gunneridae</taxon>
        <taxon>Pentapetalae</taxon>
        <taxon>rosids</taxon>
        <taxon>fabids</taxon>
        <taxon>Fabales</taxon>
        <taxon>Fabaceae</taxon>
        <taxon>Papilionoideae</taxon>
        <taxon>50 kb inversion clade</taxon>
        <taxon>NPAAA clade</taxon>
        <taxon>Hologalegina</taxon>
        <taxon>IRL clade</taxon>
        <taxon>Trifolieae</taxon>
        <taxon>Trifolium</taxon>
    </lineage>
</organism>
<protein>
    <submittedName>
        <fullName evidence="1">Uncharacterized protein</fullName>
    </submittedName>
</protein>
<evidence type="ECO:0000313" key="1">
    <source>
        <dbReference type="EMBL" id="MCI42340.1"/>
    </source>
</evidence>
<feature type="non-terminal residue" evidence="1">
    <location>
        <position position="55"/>
    </location>
</feature>
<comment type="caution">
    <text evidence="1">The sequence shown here is derived from an EMBL/GenBank/DDBJ whole genome shotgun (WGS) entry which is preliminary data.</text>
</comment>
<name>A0A392S2U5_9FABA</name>
<dbReference type="Proteomes" id="UP000265520">
    <property type="component" value="Unassembled WGS sequence"/>
</dbReference>
<dbReference type="EMBL" id="LXQA010303320">
    <property type="protein sequence ID" value="MCI42340.1"/>
    <property type="molecule type" value="Genomic_DNA"/>
</dbReference>
<dbReference type="AlphaFoldDB" id="A0A392S2U5"/>
<sequence length="55" mass="6309">MMGLSERPRDVSFNGKREISLRRTSTSFKLPILRELRLGNLQKILGRRGRGVALQ</sequence>
<accession>A0A392S2U5</accession>
<proteinExistence type="predicted"/>
<reference evidence="1 2" key="1">
    <citation type="journal article" date="2018" name="Front. Plant Sci.">
        <title>Red Clover (Trifolium pratense) and Zigzag Clover (T. medium) - A Picture of Genomic Similarities and Differences.</title>
        <authorList>
            <person name="Dluhosova J."/>
            <person name="Istvanek J."/>
            <person name="Nedelnik J."/>
            <person name="Repkova J."/>
        </authorList>
    </citation>
    <scope>NUCLEOTIDE SEQUENCE [LARGE SCALE GENOMIC DNA]</scope>
    <source>
        <strain evidence="2">cv. 10/8</strain>
        <tissue evidence="1">Leaf</tissue>
    </source>
</reference>
<evidence type="ECO:0000313" key="2">
    <source>
        <dbReference type="Proteomes" id="UP000265520"/>
    </source>
</evidence>
<keyword evidence="2" id="KW-1185">Reference proteome</keyword>